<evidence type="ECO:0000313" key="2">
    <source>
        <dbReference type="EMBL" id="MEQ2293167.1"/>
    </source>
</evidence>
<gene>
    <name evidence="2" type="ORF">AMECASPLE_030504</name>
</gene>
<organism evidence="2 3">
    <name type="scientific">Ameca splendens</name>
    <dbReference type="NCBI Taxonomy" id="208324"/>
    <lineage>
        <taxon>Eukaryota</taxon>
        <taxon>Metazoa</taxon>
        <taxon>Chordata</taxon>
        <taxon>Craniata</taxon>
        <taxon>Vertebrata</taxon>
        <taxon>Euteleostomi</taxon>
        <taxon>Actinopterygii</taxon>
        <taxon>Neopterygii</taxon>
        <taxon>Teleostei</taxon>
        <taxon>Neoteleostei</taxon>
        <taxon>Acanthomorphata</taxon>
        <taxon>Ovalentaria</taxon>
        <taxon>Atherinomorphae</taxon>
        <taxon>Cyprinodontiformes</taxon>
        <taxon>Goodeidae</taxon>
        <taxon>Ameca</taxon>
    </lineage>
</organism>
<protein>
    <submittedName>
        <fullName evidence="2">Uncharacterized protein</fullName>
    </submittedName>
</protein>
<feature type="region of interest" description="Disordered" evidence="1">
    <location>
        <begin position="112"/>
        <end position="132"/>
    </location>
</feature>
<sequence length="132" mass="14634">MGSDPEVRGFFSLLGFCPQEFGGAQSQCWGLVSPGRWFSLLWVSLAPGECSWKRSRAEGEQSSLQVSLRSLETSHCQLEMTSEEIFLRRVSQSLCLEADWILESGLGGNLKGGHEKVSNSDSLHREELRLAS</sequence>
<evidence type="ECO:0000313" key="3">
    <source>
        <dbReference type="Proteomes" id="UP001469553"/>
    </source>
</evidence>
<dbReference type="EMBL" id="JAHRIP010031862">
    <property type="protein sequence ID" value="MEQ2293167.1"/>
    <property type="molecule type" value="Genomic_DNA"/>
</dbReference>
<dbReference type="Proteomes" id="UP001469553">
    <property type="component" value="Unassembled WGS sequence"/>
</dbReference>
<evidence type="ECO:0000256" key="1">
    <source>
        <dbReference type="SAM" id="MobiDB-lite"/>
    </source>
</evidence>
<comment type="caution">
    <text evidence="2">The sequence shown here is derived from an EMBL/GenBank/DDBJ whole genome shotgun (WGS) entry which is preliminary data.</text>
</comment>
<name>A0ABV0YHI1_9TELE</name>
<proteinExistence type="predicted"/>
<reference evidence="2 3" key="1">
    <citation type="submission" date="2021-06" db="EMBL/GenBank/DDBJ databases">
        <authorList>
            <person name="Palmer J.M."/>
        </authorList>
    </citation>
    <scope>NUCLEOTIDE SEQUENCE [LARGE SCALE GENOMIC DNA]</scope>
    <source>
        <strain evidence="2 3">AS_MEX2019</strain>
        <tissue evidence="2">Muscle</tissue>
    </source>
</reference>
<accession>A0ABV0YHI1</accession>
<keyword evidence="3" id="KW-1185">Reference proteome</keyword>